<reference evidence="2" key="2">
    <citation type="submission" date="2021-08" db="EMBL/GenBank/DDBJ databases">
        <authorList>
            <person name="Tani A."/>
            <person name="Ola A."/>
            <person name="Ogura Y."/>
            <person name="Katsura K."/>
            <person name="Hayashi T."/>
        </authorList>
    </citation>
    <scope>NUCLEOTIDE SEQUENCE</scope>
    <source>
        <strain evidence="2">DSM 23674</strain>
    </source>
</reference>
<dbReference type="Pfam" id="PF11454">
    <property type="entry name" value="DUF3016"/>
    <property type="match status" value="1"/>
</dbReference>
<dbReference type="RefSeq" id="WP_238231326.1">
    <property type="nucleotide sequence ID" value="NZ_BPRA01000006.1"/>
</dbReference>
<sequence>MRASRAVVLAGLLLAPLPATAQVSVTFVDPERYTDAESRFGSGLTLRVTLAEIRRLFTELGDRVLRPGESLAITVLDIDLAGYERPGLAGPGGLRIVSDVGPPRFRLRYVLKERGRTVLSADETVSDINFLSRYARSLGGSAFTYERELIRDWLQTRIAGRRPPRG</sequence>
<reference evidence="2" key="1">
    <citation type="journal article" date="2021" name="Front. Microbiol.">
        <title>Comprehensive Comparative Genomics and Phenotyping of Methylobacterium Species.</title>
        <authorList>
            <person name="Alessa O."/>
            <person name="Ogura Y."/>
            <person name="Fujitani Y."/>
            <person name="Takami H."/>
            <person name="Hayashi T."/>
            <person name="Sahin N."/>
            <person name="Tani A."/>
        </authorList>
    </citation>
    <scope>NUCLEOTIDE SEQUENCE</scope>
    <source>
        <strain evidence="2">DSM 23674</strain>
    </source>
</reference>
<evidence type="ECO:0000313" key="2">
    <source>
        <dbReference type="EMBL" id="GJE54960.1"/>
    </source>
</evidence>
<keyword evidence="3" id="KW-1185">Reference proteome</keyword>
<evidence type="ECO:0000256" key="1">
    <source>
        <dbReference type="SAM" id="SignalP"/>
    </source>
</evidence>
<protein>
    <recommendedName>
        <fullName evidence="4">DUF3016 domain-containing protein</fullName>
    </recommendedName>
</protein>
<dbReference type="Proteomes" id="UP001055101">
    <property type="component" value="Unassembled WGS sequence"/>
</dbReference>
<accession>A0ABQ4TLR4</accession>
<feature type="signal peptide" evidence="1">
    <location>
        <begin position="1"/>
        <end position="21"/>
    </location>
</feature>
<dbReference type="EMBL" id="BPRA01000006">
    <property type="protein sequence ID" value="GJE54960.1"/>
    <property type="molecule type" value="Genomic_DNA"/>
</dbReference>
<gene>
    <name evidence="2" type="ORF">EKPJFOCH_1446</name>
</gene>
<evidence type="ECO:0008006" key="4">
    <source>
        <dbReference type="Google" id="ProtNLM"/>
    </source>
</evidence>
<evidence type="ECO:0000313" key="3">
    <source>
        <dbReference type="Proteomes" id="UP001055101"/>
    </source>
</evidence>
<feature type="chain" id="PRO_5047362646" description="DUF3016 domain-containing protein" evidence="1">
    <location>
        <begin position="22"/>
        <end position="166"/>
    </location>
</feature>
<name>A0ABQ4TLR4_9HYPH</name>
<keyword evidence="1" id="KW-0732">Signal</keyword>
<organism evidence="2 3">
    <name type="scientific">Methylobacterium thuringiense</name>
    <dbReference type="NCBI Taxonomy" id="1003091"/>
    <lineage>
        <taxon>Bacteria</taxon>
        <taxon>Pseudomonadati</taxon>
        <taxon>Pseudomonadota</taxon>
        <taxon>Alphaproteobacteria</taxon>
        <taxon>Hyphomicrobiales</taxon>
        <taxon>Methylobacteriaceae</taxon>
        <taxon>Methylobacterium</taxon>
    </lineage>
</organism>
<comment type="caution">
    <text evidence="2">The sequence shown here is derived from an EMBL/GenBank/DDBJ whole genome shotgun (WGS) entry which is preliminary data.</text>
</comment>
<proteinExistence type="predicted"/>
<dbReference type="InterPro" id="IPR021557">
    <property type="entry name" value="DUF3016"/>
</dbReference>